<feature type="chain" id="PRO_5003155917" description="mannan endo-1,4-beta-mannosidase" evidence="9">
    <location>
        <begin position="23"/>
        <end position="530"/>
    </location>
</feature>
<dbReference type="GO" id="GO:0016985">
    <property type="term" value="F:mannan endo-1,4-beta-mannosidase activity"/>
    <property type="evidence" value="ECO:0007669"/>
    <property type="project" value="UniProtKB-EC"/>
</dbReference>
<protein>
    <recommendedName>
        <fullName evidence="4">mannan endo-1,4-beta-mannosidase</fullName>
        <ecNumber evidence="4">3.2.1.78</ecNumber>
    </recommendedName>
</protein>
<dbReference type="AlphaFoldDB" id="E1ZGJ3"/>
<dbReference type="PANTHER" id="PTHR31451:SF39">
    <property type="entry name" value="MANNAN ENDO-1,4-BETA-MANNOSIDASE 1"/>
    <property type="match status" value="1"/>
</dbReference>
<keyword evidence="12" id="KW-1185">Reference proteome</keyword>
<evidence type="ECO:0000256" key="3">
    <source>
        <dbReference type="ARBA" id="ARBA00005641"/>
    </source>
</evidence>
<keyword evidence="7" id="KW-0378">Hydrolase</keyword>
<organism evidence="12">
    <name type="scientific">Chlorella variabilis</name>
    <name type="common">Green alga</name>
    <dbReference type="NCBI Taxonomy" id="554065"/>
    <lineage>
        <taxon>Eukaryota</taxon>
        <taxon>Viridiplantae</taxon>
        <taxon>Chlorophyta</taxon>
        <taxon>core chlorophytes</taxon>
        <taxon>Trebouxiophyceae</taxon>
        <taxon>Chlorellales</taxon>
        <taxon>Chlorellaceae</taxon>
        <taxon>Chlorella clade</taxon>
        <taxon>Chlorella</taxon>
    </lineage>
</organism>
<feature type="domain" description="Glycoside hydrolase family 5" evidence="10">
    <location>
        <begin position="146"/>
        <end position="426"/>
    </location>
</feature>
<evidence type="ECO:0000256" key="5">
    <source>
        <dbReference type="ARBA" id="ARBA00022525"/>
    </source>
</evidence>
<evidence type="ECO:0000256" key="2">
    <source>
        <dbReference type="ARBA" id="ARBA00004613"/>
    </source>
</evidence>
<comment type="similarity">
    <text evidence="3">Belongs to the glycosyl hydrolase 5 (cellulase A) family.</text>
</comment>
<dbReference type="EMBL" id="GL433846">
    <property type="protein sequence ID" value="EFN54768.1"/>
    <property type="molecule type" value="Genomic_DNA"/>
</dbReference>
<proteinExistence type="inferred from homology"/>
<dbReference type="Pfam" id="PF26410">
    <property type="entry name" value="GH5_mannosidase"/>
    <property type="match status" value="1"/>
</dbReference>
<evidence type="ECO:0000256" key="1">
    <source>
        <dbReference type="ARBA" id="ARBA00001678"/>
    </source>
</evidence>
<keyword evidence="8" id="KW-0326">Glycosidase</keyword>
<evidence type="ECO:0000259" key="10">
    <source>
        <dbReference type="Pfam" id="PF26410"/>
    </source>
</evidence>
<evidence type="ECO:0000313" key="11">
    <source>
        <dbReference type="EMBL" id="EFN54768.1"/>
    </source>
</evidence>
<evidence type="ECO:0000313" key="12">
    <source>
        <dbReference type="Proteomes" id="UP000008141"/>
    </source>
</evidence>
<name>E1ZGJ3_CHLVA</name>
<dbReference type="InterPro" id="IPR017853">
    <property type="entry name" value="GH"/>
</dbReference>
<comment type="catalytic activity">
    <reaction evidence="1">
        <text>Random hydrolysis of (1-&gt;4)-beta-D-mannosidic linkages in mannans, galactomannans and glucomannans.</text>
        <dbReference type="EC" id="3.2.1.78"/>
    </reaction>
</comment>
<sequence length="530" mass="56319">MWRRMAWALALLFACPVLGAVGAETGAPVPAMTEWAMDIARMMGSSPAGAAMSPNGIIMTARPTGGPASGIVVTDPNSFNPSLNSYVWTGPRVANGQFITGTGSGTCKYLYPAGFNKFEFVEAGAGAPRLFDAQLTDTSLTGPASVRAMLDQAQAAGLTLLRMNAFAVDSQYSVALQPGGVGNAVLYNEGVLKGLDYVLSEAQKRGIKVLLVLTDYFAGTGGPEQYLAFAGVDTSCGESPLPSCDDVKSQFFGNPTAQQLYQQYASTLANRVNTVNGRTYKNDPTIWGWDLMNEPRCTAQSICTDDGVTTIHAWVAMMSTYVKGIDRQVPWHTTHLVTVGLDGFYLNQPGAAANPFTNTYNTDWLDDTQAATIDFGSFNVYPDLWMASISNEAANTAWIDAWIDQHAGDAKSPLAKPIIIKELGAQPTPQRLQLYTTMLGKALSVATADRNAVGGLKGVLYFQGWVDGTDAVFWTLAQGGRFGILPGNPEFQQITQFASSSAALEQSVACPGGNSVLGPEYPPTPSCPTG</sequence>
<comment type="subcellular location">
    <subcellularLocation>
        <location evidence="2">Secreted</location>
    </subcellularLocation>
</comment>
<keyword evidence="5" id="KW-0964">Secreted</keyword>
<evidence type="ECO:0000256" key="7">
    <source>
        <dbReference type="ARBA" id="ARBA00022801"/>
    </source>
</evidence>
<keyword evidence="6 9" id="KW-0732">Signal</keyword>
<dbReference type="GeneID" id="17354380"/>
<accession>E1ZGJ3</accession>
<dbReference type="GO" id="GO:0005576">
    <property type="term" value="C:extracellular region"/>
    <property type="evidence" value="ECO:0007669"/>
    <property type="project" value="UniProtKB-SubCell"/>
</dbReference>
<dbReference type="PROSITE" id="PS51257">
    <property type="entry name" value="PROKAR_LIPOPROTEIN"/>
    <property type="match status" value="1"/>
</dbReference>
<gene>
    <name evidence="11" type="ORF">CHLNCDRAFT_52718</name>
</gene>
<dbReference type="KEGG" id="cvr:CHLNCDRAFT_52718"/>
<dbReference type="EC" id="3.2.1.78" evidence="4"/>
<evidence type="ECO:0000256" key="4">
    <source>
        <dbReference type="ARBA" id="ARBA00012706"/>
    </source>
</evidence>
<reference evidence="11 12" key="1">
    <citation type="journal article" date="2010" name="Plant Cell">
        <title>The Chlorella variabilis NC64A genome reveals adaptation to photosymbiosis, coevolution with viruses, and cryptic sex.</title>
        <authorList>
            <person name="Blanc G."/>
            <person name="Duncan G."/>
            <person name="Agarkova I."/>
            <person name="Borodovsky M."/>
            <person name="Gurnon J."/>
            <person name="Kuo A."/>
            <person name="Lindquist E."/>
            <person name="Lucas S."/>
            <person name="Pangilinan J."/>
            <person name="Polle J."/>
            <person name="Salamov A."/>
            <person name="Terry A."/>
            <person name="Yamada T."/>
            <person name="Dunigan D.D."/>
            <person name="Grigoriev I.V."/>
            <person name="Claverie J.M."/>
            <person name="Van Etten J.L."/>
        </authorList>
    </citation>
    <scope>NUCLEOTIDE SEQUENCE [LARGE SCALE GENOMIC DNA]</scope>
    <source>
        <strain evidence="11 12">NC64A</strain>
    </source>
</reference>
<dbReference type="PANTHER" id="PTHR31451">
    <property type="match status" value="1"/>
</dbReference>
<evidence type="ECO:0000256" key="9">
    <source>
        <dbReference type="SAM" id="SignalP"/>
    </source>
</evidence>
<dbReference type="InParanoid" id="E1ZGJ3"/>
<evidence type="ECO:0000256" key="8">
    <source>
        <dbReference type="ARBA" id="ARBA00023295"/>
    </source>
</evidence>
<dbReference type="Gene3D" id="3.20.20.80">
    <property type="entry name" value="Glycosidases"/>
    <property type="match status" value="1"/>
</dbReference>
<dbReference type="Proteomes" id="UP000008141">
    <property type="component" value="Unassembled WGS sequence"/>
</dbReference>
<dbReference type="InterPro" id="IPR001547">
    <property type="entry name" value="Glyco_hydro_5"/>
</dbReference>
<evidence type="ECO:0000256" key="6">
    <source>
        <dbReference type="ARBA" id="ARBA00022729"/>
    </source>
</evidence>
<dbReference type="RefSeq" id="XP_005846870.1">
    <property type="nucleotide sequence ID" value="XM_005846808.1"/>
</dbReference>
<dbReference type="STRING" id="554065.E1ZGJ3"/>
<dbReference type="OrthoDB" id="406631at2759"/>
<dbReference type="InterPro" id="IPR045053">
    <property type="entry name" value="MAN-like"/>
</dbReference>
<feature type="signal peptide" evidence="9">
    <location>
        <begin position="1"/>
        <end position="22"/>
    </location>
</feature>
<dbReference type="GO" id="GO:0000272">
    <property type="term" value="P:polysaccharide catabolic process"/>
    <property type="evidence" value="ECO:0007669"/>
    <property type="project" value="InterPro"/>
</dbReference>
<dbReference type="SUPFAM" id="SSF51445">
    <property type="entry name" value="(Trans)glycosidases"/>
    <property type="match status" value="1"/>
</dbReference>